<dbReference type="HOGENOM" id="CLU_2465803_0_0_7"/>
<proteinExistence type="predicted"/>
<dbReference type="EnsemblBacteria" id="ABF87590">
    <property type="protein sequence ID" value="ABF87590"/>
    <property type="gene ID" value="MXAN_0442"/>
</dbReference>
<organism evidence="1 2">
    <name type="scientific">Myxococcus xanthus (strain DK1622)</name>
    <dbReference type="NCBI Taxonomy" id="246197"/>
    <lineage>
        <taxon>Bacteria</taxon>
        <taxon>Pseudomonadati</taxon>
        <taxon>Myxococcota</taxon>
        <taxon>Myxococcia</taxon>
        <taxon>Myxococcales</taxon>
        <taxon>Cystobacterineae</taxon>
        <taxon>Myxococcaceae</taxon>
        <taxon>Myxococcus</taxon>
    </lineage>
</organism>
<dbReference type="KEGG" id="mxa:MXAN_0442"/>
<protein>
    <submittedName>
        <fullName evidence="1">Lipoprotein</fullName>
    </submittedName>
</protein>
<dbReference type="PROSITE" id="PS51257">
    <property type="entry name" value="PROKAR_LIPOPROTEIN"/>
    <property type="match status" value="1"/>
</dbReference>
<accession>Q1DF61</accession>
<keyword evidence="1" id="KW-0449">Lipoprotein</keyword>
<dbReference type="EMBL" id="CP000113">
    <property type="protein sequence ID" value="ABF87590.1"/>
    <property type="molecule type" value="Genomic_DNA"/>
</dbReference>
<dbReference type="STRING" id="246197.MXAN_0442"/>
<dbReference type="OrthoDB" id="5383196at2"/>
<evidence type="ECO:0000313" key="2">
    <source>
        <dbReference type="Proteomes" id="UP000002402"/>
    </source>
</evidence>
<sequence length="94" mass="10569">MAMTRMWMRSSGQRWLMLATVGAAALAGCRHGSEREEKRGETRCAESRNLTCVTGVNCTMDRERGCEVCRCSTASGLEPTDNRRPAAMEPERRW</sequence>
<keyword evidence="2" id="KW-1185">Reference proteome</keyword>
<dbReference type="Proteomes" id="UP000002402">
    <property type="component" value="Chromosome"/>
</dbReference>
<name>Q1DF61_MYXXD</name>
<reference evidence="1 2" key="1">
    <citation type="journal article" date="2006" name="Proc. Natl. Acad. Sci. U.S.A.">
        <title>Evolution of sensory complexity recorded in a myxobacterial genome.</title>
        <authorList>
            <person name="Goldman B.S."/>
            <person name="Nierman W.C."/>
            <person name="Kaiser D."/>
            <person name="Slater S.C."/>
            <person name="Durkin A.S."/>
            <person name="Eisen J.A."/>
            <person name="Ronning C.M."/>
            <person name="Barbazuk W.B."/>
            <person name="Blanchard M."/>
            <person name="Field C."/>
            <person name="Halling C."/>
            <person name="Hinkle G."/>
            <person name="Iartchuk O."/>
            <person name="Kim H.S."/>
            <person name="Mackenzie C."/>
            <person name="Madupu R."/>
            <person name="Miller N."/>
            <person name="Shvartsbeyn A."/>
            <person name="Sullivan S.A."/>
            <person name="Vaudin M."/>
            <person name="Wiegand R."/>
            <person name="Kaplan H.B."/>
        </authorList>
    </citation>
    <scope>NUCLEOTIDE SEQUENCE [LARGE SCALE GENOMIC DNA]</scope>
    <source>
        <strain evidence="2">DK1622</strain>
    </source>
</reference>
<dbReference type="AlphaFoldDB" id="Q1DF61"/>
<evidence type="ECO:0000313" key="1">
    <source>
        <dbReference type="EMBL" id="ABF87590.1"/>
    </source>
</evidence>
<gene>
    <name evidence="1" type="ordered locus">MXAN_0442</name>
</gene>